<gene>
    <name evidence="5" type="primary">glxK</name>
    <name evidence="5" type="ORF">AMOL_2369</name>
    <name evidence="6" type="ORF">CPU12_07670</name>
</gene>
<evidence type="ECO:0000313" key="6">
    <source>
        <dbReference type="EMBL" id="PHO17967.1"/>
    </source>
</evidence>
<dbReference type="NCBIfam" id="TIGR00045">
    <property type="entry name" value="glycerate kinase"/>
    <property type="match status" value="1"/>
</dbReference>
<dbReference type="GO" id="GO:0043798">
    <property type="term" value="F:glycerate 2-kinase activity"/>
    <property type="evidence" value="ECO:0007669"/>
    <property type="project" value="UniProtKB-EC"/>
</dbReference>
<dbReference type="Pfam" id="PF02595">
    <property type="entry name" value="Gly_kinase"/>
    <property type="match status" value="1"/>
</dbReference>
<accession>A0A2G1DHK6</accession>
<reference evidence="5 8" key="2">
    <citation type="submission" date="2018-08" db="EMBL/GenBank/DDBJ databases">
        <title>Complete genome of the Arcobacter molluscorum type strain LMG 25693.</title>
        <authorList>
            <person name="Miller W.G."/>
            <person name="Yee E."/>
            <person name="Bono J.L."/>
        </authorList>
    </citation>
    <scope>NUCLEOTIDE SEQUENCE [LARGE SCALE GENOMIC DNA]</scope>
    <source>
        <strain evidence="5 8">CECT 7696</strain>
    </source>
</reference>
<dbReference type="Proteomes" id="UP000221222">
    <property type="component" value="Unassembled WGS sequence"/>
</dbReference>
<organism evidence="6 7">
    <name type="scientific">Malaciobacter molluscorum LMG 25693</name>
    <dbReference type="NCBI Taxonomy" id="870501"/>
    <lineage>
        <taxon>Bacteria</taxon>
        <taxon>Pseudomonadati</taxon>
        <taxon>Campylobacterota</taxon>
        <taxon>Epsilonproteobacteria</taxon>
        <taxon>Campylobacterales</taxon>
        <taxon>Arcobacteraceae</taxon>
        <taxon>Malaciobacter</taxon>
    </lineage>
</organism>
<dbReference type="SUPFAM" id="SSF110738">
    <property type="entry name" value="Glycerate kinase I"/>
    <property type="match status" value="1"/>
</dbReference>
<dbReference type="EMBL" id="NXFY01000010">
    <property type="protein sequence ID" value="PHO17967.1"/>
    <property type="molecule type" value="Genomic_DNA"/>
</dbReference>
<evidence type="ECO:0000256" key="4">
    <source>
        <dbReference type="PIRNR" id="PIRNR006078"/>
    </source>
</evidence>
<dbReference type="EMBL" id="CP032098">
    <property type="protein sequence ID" value="AXX93311.1"/>
    <property type="molecule type" value="Genomic_DNA"/>
</dbReference>
<evidence type="ECO:0000313" key="5">
    <source>
        <dbReference type="EMBL" id="AXX93311.1"/>
    </source>
</evidence>
<dbReference type="GO" id="GO:0031388">
    <property type="term" value="P:organic acid phosphorylation"/>
    <property type="evidence" value="ECO:0007669"/>
    <property type="project" value="UniProtKB-UniRule"/>
</dbReference>
<dbReference type="Proteomes" id="UP000262712">
    <property type="component" value="Chromosome"/>
</dbReference>
<dbReference type="KEGG" id="amol:AMOL_2369"/>
<dbReference type="InterPro" id="IPR018193">
    <property type="entry name" value="Glyc_kinase_flavodox-like_fold"/>
</dbReference>
<dbReference type="Gene3D" id="3.40.50.10350">
    <property type="entry name" value="Glycerate kinase, domain 1"/>
    <property type="match status" value="1"/>
</dbReference>
<keyword evidence="7" id="KW-1185">Reference proteome</keyword>
<name>A0A2G1DHK6_9BACT</name>
<evidence type="ECO:0000256" key="2">
    <source>
        <dbReference type="ARBA" id="ARBA00022679"/>
    </source>
</evidence>
<dbReference type="Gene3D" id="3.90.1510.10">
    <property type="entry name" value="Glycerate kinase, domain 2"/>
    <property type="match status" value="1"/>
</dbReference>
<dbReference type="GO" id="GO:0008887">
    <property type="term" value="F:glycerate kinase activity"/>
    <property type="evidence" value="ECO:0007669"/>
    <property type="project" value="UniProtKB-UniRule"/>
</dbReference>
<sequence>MKILIASDSYKNALSSQHVANAIEIGFKRVFDDFIYEKVPLADGGEGTIDSLKNVIKNYKEIEVDVLNPIEEKIKAKYILTDDNTAIIEMAKSTGIELVNESKRDVINSTSFGFGQQISDAIKNGSKKLILTIGSSATNDVGIGMLQALGVKFYNDKNEEISHQHILTAKDISQIDNFDISALRSLRDVKILIACDVENILYGKNGATYTFAKQKGAKSNEIEFLEQSIIKFSSVCERKLQKKIHNEKGSGAAGGVGFALQAFLNAKSRSGIETVIEFINLEEKIKESDLIITGEGRVDEQTVYGKTIMGVLNIAKKYNKPVIILAGALDKGYEKLYSYGATSIFDITPSNLPLEDLLLKTEKNLIATSYAIANTMSISLK</sequence>
<keyword evidence="3 4" id="KW-0418">Kinase</keyword>
<dbReference type="PANTHER" id="PTHR21599">
    <property type="entry name" value="GLYCERATE KINASE"/>
    <property type="match status" value="1"/>
</dbReference>
<dbReference type="PIRSF" id="PIRSF006078">
    <property type="entry name" value="GlxK"/>
    <property type="match status" value="1"/>
</dbReference>
<comment type="similarity">
    <text evidence="1 4">Belongs to the glycerate kinase type-1 family.</text>
</comment>
<evidence type="ECO:0000313" key="8">
    <source>
        <dbReference type="Proteomes" id="UP000262712"/>
    </source>
</evidence>
<evidence type="ECO:0000256" key="1">
    <source>
        <dbReference type="ARBA" id="ARBA00006284"/>
    </source>
</evidence>
<dbReference type="InterPro" id="IPR004381">
    <property type="entry name" value="Glycerate_kinase"/>
</dbReference>
<protein>
    <submittedName>
        <fullName evidence="5 6">Glycerate kinase</fullName>
        <ecNumber evidence="5">2.7.1.165</ecNumber>
    </submittedName>
</protein>
<proteinExistence type="inferred from homology"/>
<dbReference type="PANTHER" id="PTHR21599:SF0">
    <property type="entry name" value="GLYCERATE KINASE"/>
    <property type="match status" value="1"/>
</dbReference>
<evidence type="ECO:0000313" key="7">
    <source>
        <dbReference type="Proteomes" id="UP000221222"/>
    </source>
</evidence>
<dbReference type="InterPro" id="IPR018197">
    <property type="entry name" value="Glycerate_kinase_RE-like"/>
</dbReference>
<keyword evidence="2 4" id="KW-0808">Transferase</keyword>
<reference evidence="6 7" key="1">
    <citation type="submission" date="2017-09" db="EMBL/GenBank/DDBJ databases">
        <title>Arcobacter canalis sp. nov., a new species isolated from a water canal contaminated with urban sewage.</title>
        <authorList>
            <person name="Perez-Cataluna A."/>
            <person name="Salas-Masso N."/>
            <person name="Figueras M.J."/>
        </authorList>
    </citation>
    <scope>NUCLEOTIDE SEQUENCE [LARGE SCALE GENOMIC DNA]</scope>
    <source>
        <strain evidence="6 7">F98-3</strain>
    </source>
</reference>
<evidence type="ECO:0000256" key="3">
    <source>
        <dbReference type="ARBA" id="ARBA00022777"/>
    </source>
</evidence>
<dbReference type="RefSeq" id="WP_099342516.1">
    <property type="nucleotide sequence ID" value="NZ_CP032098.1"/>
</dbReference>
<dbReference type="EC" id="2.7.1.165" evidence="5"/>
<dbReference type="AlphaFoldDB" id="A0A2G1DHK6"/>
<dbReference type="InterPro" id="IPR036129">
    <property type="entry name" value="Glycerate_kinase_sf"/>
</dbReference>